<dbReference type="Proteomes" id="UP000010388">
    <property type="component" value="Chromosome"/>
</dbReference>
<sequence length="166" mass="18391">MATSLPMSSSHQPRRYRLVDHHGQPHLELDEHFESIEDAWAFATDWWQQQQPAGAPETQVGLGLEVSTENVFRVLCIKARGHRDLVTLVGHAAEISANEWVTVSRTWVCSHEHGQQFKASYLRASAPTTAEGIEKYLGSGMIRGIGPTYDGDTLAAEPAIFLPTLL</sequence>
<proteinExistence type="predicted"/>
<reference evidence="3" key="1">
    <citation type="journal article" date="2013" name="Proc. Natl. Acad. Sci. U.S.A.">
        <title>Improving the coverage of the cyanobacterial phylum using diversity-driven genome sequencing.</title>
        <authorList>
            <person name="Shih P.M."/>
            <person name="Wu D."/>
            <person name="Latifi A."/>
            <person name="Axen S.D."/>
            <person name="Fewer D.P."/>
            <person name="Talla E."/>
            <person name="Calteau A."/>
            <person name="Cai F."/>
            <person name="Tandeau de Marsac N."/>
            <person name="Rippka R."/>
            <person name="Herdman M."/>
            <person name="Sivonen K."/>
            <person name="Coursin T."/>
            <person name="Laurent T."/>
            <person name="Goodwin L."/>
            <person name="Nolan M."/>
            <person name="Davenport K.W."/>
            <person name="Han C.S."/>
            <person name="Rubin E.M."/>
            <person name="Eisen J.A."/>
            <person name="Woyke T."/>
            <person name="Gugger M."/>
            <person name="Kerfeld C.A."/>
        </authorList>
    </citation>
    <scope>NUCLEOTIDE SEQUENCE [LARGE SCALE GENOMIC DNA]</scope>
    <source>
        <strain evidence="3">ATCC 27147 / PCC 6307</strain>
    </source>
</reference>
<protein>
    <recommendedName>
        <fullName evidence="1">ATP-dependent RecD2 DNA helicase OB-fold domain-containing protein</fullName>
    </recommendedName>
</protein>
<feature type="domain" description="ATP-dependent RecD2 DNA helicase OB-fold" evidence="1">
    <location>
        <begin position="68"/>
        <end position="127"/>
    </location>
</feature>
<dbReference type="RefSeq" id="WP_015110138.1">
    <property type="nucleotide sequence ID" value="NC_019675.1"/>
</dbReference>
<dbReference type="InterPro" id="IPR055446">
    <property type="entry name" value="RecD2_N_OB"/>
</dbReference>
<name>K9P999_CYAGP</name>
<gene>
    <name evidence="2" type="ordered locus">Cyagr_2596</name>
</gene>
<evidence type="ECO:0000259" key="1">
    <source>
        <dbReference type="Pfam" id="PF23139"/>
    </source>
</evidence>
<dbReference type="Pfam" id="PF23139">
    <property type="entry name" value="OB_YrrC"/>
    <property type="match status" value="1"/>
</dbReference>
<evidence type="ECO:0000313" key="3">
    <source>
        <dbReference type="Proteomes" id="UP000010388"/>
    </source>
</evidence>
<evidence type="ECO:0000313" key="2">
    <source>
        <dbReference type="EMBL" id="AFY29700.1"/>
    </source>
</evidence>
<dbReference type="STRING" id="292564.Cyagr_2596"/>
<dbReference type="AlphaFoldDB" id="K9P999"/>
<dbReference type="EMBL" id="CP003495">
    <property type="protein sequence ID" value="AFY29700.1"/>
    <property type="molecule type" value="Genomic_DNA"/>
</dbReference>
<dbReference type="PATRIC" id="fig|292564.3.peg.2465"/>
<dbReference type="eggNOG" id="COG0272">
    <property type="taxonomic scope" value="Bacteria"/>
</dbReference>
<accession>K9P999</accession>
<organism evidence="2 3">
    <name type="scientific">Cyanobium gracile (strain ATCC 27147 / PCC 6307)</name>
    <dbReference type="NCBI Taxonomy" id="292564"/>
    <lineage>
        <taxon>Bacteria</taxon>
        <taxon>Bacillati</taxon>
        <taxon>Cyanobacteriota</taxon>
        <taxon>Cyanophyceae</taxon>
        <taxon>Synechococcales</taxon>
        <taxon>Prochlorococcaceae</taxon>
        <taxon>Cyanobium</taxon>
    </lineage>
</organism>
<dbReference type="HOGENOM" id="CLU_1599982_0_0_3"/>
<dbReference type="KEGG" id="cgc:Cyagr_2596"/>